<evidence type="ECO:0000313" key="3">
    <source>
        <dbReference type="EMBL" id="KZV87686.1"/>
    </source>
</evidence>
<feature type="transmembrane region" description="Helical" evidence="1">
    <location>
        <begin position="165"/>
        <end position="185"/>
    </location>
</feature>
<dbReference type="InParanoid" id="A0A165EU34"/>
<reference evidence="3 4" key="1">
    <citation type="journal article" date="2016" name="Mol. Biol. Evol.">
        <title>Comparative Genomics of Early-Diverging Mushroom-Forming Fungi Provides Insights into the Origins of Lignocellulose Decay Capabilities.</title>
        <authorList>
            <person name="Nagy L.G."/>
            <person name="Riley R."/>
            <person name="Tritt A."/>
            <person name="Adam C."/>
            <person name="Daum C."/>
            <person name="Floudas D."/>
            <person name="Sun H."/>
            <person name="Yadav J.S."/>
            <person name="Pangilinan J."/>
            <person name="Larsson K.H."/>
            <person name="Matsuura K."/>
            <person name="Barry K."/>
            <person name="Labutti K."/>
            <person name="Kuo R."/>
            <person name="Ohm R.A."/>
            <person name="Bhattacharya S.S."/>
            <person name="Shirouzu T."/>
            <person name="Yoshinaga Y."/>
            <person name="Martin F.M."/>
            <person name="Grigoriev I.V."/>
            <person name="Hibbett D.S."/>
        </authorList>
    </citation>
    <scope>NUCLEOTIDE SEQUENCE [LARGE SCALE GENOMIC DNA]</scope>
    <source>
        <strain evidence="3 4">HHB12029</strain>
    </source>
</reference>
<dbReference type="SUPFAM" id="SSF81383">
    <property type="entry name" value="F-box domain"/>
    <property type="match status" value="1"/>
</dbReference>
<dbReference type="AlphaFoldDB" id="A0A165EU34"/>
<organism evidence="3 4">
    <name type="scientific">Exidia glandulosa HHB12029</name>
    <dbReference type="NCBI Taxonomy" id="1314781"/>
    <lineage>
        <taxon>Eukaryota</taxon>
        <taxon>Fungi</taxon>
        <taxon>Dikarya</taxon>
        <taxon>Basidiomycota</taxon>
        <taxon>Agaricomycotina</taxon>
        <taxon>Agaricomycetes</taxon>
        <taxon>Auriculariales</taxon>
        <taxon>Exidiaceae</taxon>
        <taxon>Exidia</taxon>
    </lineage>
</organism>
<evidence type="ECO:0000259" key="2">
    <source>
        <dbReference type="PROSITE" id="PS50181"/>
    </source>
</evidence>
<dbReference type="CDD" id="cd09917">
    <property type="entry name" value="F-box_SF"/>
    <property type="match status" value="1"/>
</dbReference>
<dbReference type="EMBL" id="KV426118">
    <property type="protein sequence ID" value="KZV87686.1"/>
    <property type="molecule type" value="Genomic_DNA"/>
</dbReference>
<dbReference type="Gene3D" id="3.80.10.10">
    <property type="entry name" value="Ribonuclease Inhibitor"/>
    <property type="match status" value="1"/>
</dbReference>
<protein>
    <recommendedName>
        <fullName evidence="2">F-box domain-containing protein</fullName>
    </recommendedName>
</protein>
<evidence type="ECO:0000313" key="4">
    <source>
        <dbReference type="Proteomes" id="UP000077266"/>
    </source>
</evidence>
<feature type="domain" description="F-box" evidence="2">
    <location>
        <begin position="59"/>
        <end position="106"/>
    </location>
</feature>
<keyword evidence="1" id="KW-0812">Transmembrane</keyword>
<dbReference type="PROSITE" id="PS50181">
    <property type="entry name" value="FBOX"/>
    <property type="match status" value="1"/>
</dbReference>
<evidence type="ECO:0000256" key="1">
    <source>
        <dbReference type="SAM" id="Phobius"/>
    </source>
</evidence>
<sequence>MTLSRQQRETLYAHVANLFSESMHDARDPYTVAAFMGEIASVTHQATSDVVEKWNQKAHTVLYRLPMELLAHSFSWLDPPERVKVTAVSRYLRSVALGDPSLWAQIKFEKKHSHRNGALALLLERSGSATLDVDIHALIPGIEDVLLAQHVRRLRTLILDNTDTVLVAITVMGTAIAPIAIILYVRSA</sequence>
<keyword evidence="1" id="KW-1133">Transmembrane helix</keyword>
<dbReference type="Pfam" id="PF12937">
    <property type="entry name" value="F-box-like"/>
    <property type="match status" value="1"/>
</dbReference>
<gene>
    <name evidence="3" type="ORF">EXIGLDRAFT_697314</name>
</gene>
<dbReference type="OrthoDB" id="3225069at2759"/>
<dbReference type="InterPro" id="IPR032675">
    <property type="entry name" value="LRR_dom_sf"/>
</dbReference>
<name>A0A165EU34_EXIGL</name>
<accession>A0A165EU34</accession>
<dbReference type="InterPro" id="IPR001810">
    <property type="entry name" value="F-box_dom"/>
</dbReference>
<dbReference type="InterPro" id="IPR036047">
    <property type="entry name" value="F-box-like_dom_sf"/>
</dbReference>
<dbReference type="Proteomes" id="UP000077266">
    <property type="component" value="Unassembled WGS sequence"/>
</dbReference>
<keyword evidence="4" id="KW-1185">Reference proteome</keyword>
<proteinExistence type="predicted"/>
<keyword evidence="1" id="KW-0472">Membrane</keyword>